<accession>A0A424YT96</accession>
<dbReference type="Gene3D" id="3.40.50.300">
    <property type="entry name" value="P-loop containing nucleotide triphosphate hydrolases"/>
    <property type="match status" value="1"/>
</dbReference>
<dbReference type="HAMAP" id="MF_00239">
    <property type="entry name" value="Cytidyl_kinase_type2"/>
    <property type="match status" value="1"/>
</dbReference>
<keyword evidence="1 6" id="KW-0963">Cytoplasm</keyword>
<dbReference type="InterPro" id="IPR011892">
    <property type="entry name" value="Cyt_kin_arch"/>
</dbReference>
<gene>
    <name evidence="6" type="primary">cmk</name>
    <name evidence="7" type="ORF">D5R95_07585</name>
</gene>
<evidence type="ECO:0000256" key="5">
    <source>
        <dbReference type="ARBA" id="ARBA00022840"/>
    </source>
</evidence>
<dbReference type="NCBIfam" id="TIGR02173">
    <property type="entry name" value="cyt_kin_arch"/>
    <property type="match status" value="1"/>
</dbReference>
<keyword evidence="5 6" id="KW-0067">ATP-binding</keyword>
<keyword evidence="4 6" id="KW-0418">Kinase</keyword>
<evidence type="ECO:0000256" key="2">
    <source>
        <dbReference type="ARBA" id="ARBA00022679"/>
    </source>
</evidence>
<dbReference type="InterPro" id="IPR027417">
    <property type="entry name" value="P-loop_NTPase"/>
</dbReference>
<dbReference type="GO" id="GO:0005737">
    <property type="term" value="C:cytoplasm"/>
    <property type="evidence" value="ECO:0007669"/>
    <property type="project" value="UniProtKB-SubCell"/>
</dbReference>
<evidence type="ECO:0000256" key="1">
    <source>
        <dbReference type="ARBA" id="ARBA00022490"/>
    </source>
</evidence>
<comment type="caution">
    <text evidence="7">The sequence shown here is derived from an EMBL/GenBank/DDBJ whole genome shotgun (WGS) entry which is preliminary data.</text>
</comment>
<dbReference type="EMBL" id="QZAB01000475">
    <property type="protein sequence ID" value="RQD82154.1"/>
    <property type="molecule type" value="Genomic_DNA"/>
</dbReference>
<keyword evidence="2 6" id="KW-0808">Transferase</keyword>
<comment type="catalytic activity">
    <reaction evidence="6">
        <text>dCMP + ATP = dCDP + ADP</text>
        <dbReference type="Rhea" id="RHEA:25094"/>
        <dbReference type="ChEBI" id="CHEBI:30616"/>
        <dbReference type="ChEBI" id="CHEBI:57566"/>
        <dbReference type="ChEBI" id="CHEBI:58593"/>
        <dbReference type="ChEBI" id="CHEBI:456216"/>
        <dbReference type="EC" id="2.7.4.25"/>
    </reaction>
</comment>
<dbReference type="RefSeq" id="WP_259135642.1">
    <property type="nucleotide sequence ID" value="NZ_JANUCS010000020.1"/>
</dbReference>
<dbReference type="Proteomes" id="UP000284763">
    <property type="component" value="Unassembled WGS sequence"/>
</dbReference>
<evidence type="ECO:0000256" key="4">
    <source>
        <dbReference type="ARBA" id="ARBA00022777"/>
    </source>
</evidence>
<dbReference type="GO" id="GO:0005524">
    <property type="term" value="F:ATP binding"/>
    <property type="evidence" value="ECO:0007669"/>
    <property type="project" value="UniProtKB-UniRule"/>
</dbReference>
<dbReference type="SUPFAM" id="SSF52540">
    <property type="entry name" value="P-loop containing nucleoside triphosphate hydrolases"/>
    <property type="match status" value="1"/>
</dbReference>
<feature type="binding site" evidence="6">
    <location>
        <begin position="7"/>
        <end position="15"/>
    </location>
    <ligand>
        <name>ATP</name>
        <dbReference type="ChEBI" id="CHEBI:30616"/>
    </ligand>
</feature>
<proteinExistence type="inferred from homology"/>
<reference evidence="7 8" key="1">
    <citation type="submission" date="2018-08" db="EMBL/GenBank/DDBJ databases">
        <title>The metabolism and importance of syntrophic acetate oxidation coupled to methane or sulfide production in haloalkaline environments.</title>
        <authorList>
            <person name="Timmers P.H.A."/>
            <person name="Vavourakis C.D."/>
            <person name="Sorokin D.Y."/>
            <person name="Sinninghe Damste J.S."/>
            <person name="Muyzer G."/>
            <person name="Stams A.J.M."/>
            <person name="Plugge C.M."/>
        </authorList>
    </citation>
    <scope>NUCLEOTIDE SEQUENCE [LARGE SCALE GENOMIC DNA]</scope>
    <source>
        <strain evidence="7">MSAO_Arc3</strain>
    </source>
</reference>
<evidence type="ECO:0000256" key="3">
    <source>
        <dbReference type="ARBA" id="ARBA00022741"/>
    </source>
</evidence>
<protein>
    <recommendedName>
        <fullName evidence="6">Cytidylate kinase</fullName>
        <shortName evidence="6">CK</shortName>
        <ecNumber evidence="6">2.7.4.25</ecNumber>
    </recommendedName>
    <alternativeName>
        <fullName evidence="6">Cytidine monophosphate kinase</fullName>
        <shortName evidence="6">CMP kinase</shortName>
    </alternativeName>
</protein>
<comment type="similarity">
    <text evidence="6">Belongs to the cytidylate kinase family. Type 2 subfamily.</text>
</comment>
<dbReference type="GO" id="GO:0036430">
    <property type="term" value="F:CMP kinase activity"/>
    <property type="evidence" value="ECO:0007669"/>
    <property type="project" value="RHEA"/>
</dbReference>
<evidence type="ECO:0000256" key="6">
    <source>
        <dbReference type="HAMAP-Rule" id="MF_00239"/>
    </source>
</evidence>
<name>A0A424YT96_9EURY</name>
<sequence length="175" mass="19797">MLITVSGLPGSGTSSISSILSKHYGMQLISAGSVFRSLAKEHNMTLEEFGHNAEKDSSIDLMIDERQREIAEKEENVILEGRLAGHMAKSGFSIWLKAPFDIRVERIAGREHSTYDTVYAETKKRELSESLRYKEIYGIDLEDHSIYDIVLDSKNWNPDNLSKILIVAIDNYNCE</sequence>
<dbReference type="GO" id="GO:0006220">
    <property type="term" value="P:pyrimidine nucleotide metabolic process"/>
    <property type="evidence" value="ECO:0007669"/>
    <property type="project" value="UniProtKB-UniRule"/>
</dbReference>
<evidence type="ECO:0000313" key="8">
    <source>
        <dbReference type="Proteomes" id="UP000284763"/>
    </source>
</evidence>
<keyword evidence="3 6" id="KW-0547">Nucleotide-binding</keyword>
<dbReference type="Pfam" id="PF13189">
    <property type="entry name" value="Cytidylate_kin2"/>
    <property type="match status" value="1"/>
</dbReference>
<dbReference type="AlphaFoldDB" id="A0A424YT96"/>
<organism evidence="7 8">
    <name type="scientific">Methanosalsum natronophilum</name>
    <dbReference type="NCBI Taxonomy" id="768733"/>
    <lineage>
        <taxon>Archaea</taxon>
        <taxon>Methanobacteriati</taxon>
        <taxon>Methanobacteriota</taxon>
        <taxon>Stenosarchaea group</taxon>
        <taxon>Methanomicrobia</taxon>
        <taxon>Methanosarcinales</taxon>
        <taxon>Methanosarcinaceae</taxon>
        <taxon>Methanosalsum</taxon>
    </lineage>
</organism>
<comment type="catalytic activity">
    <reaction evidence="6">
        <text>CMP + ATP = CDP + ADP</text>
        <dbReference type="Rhea" id="RHEA:11600"/>
        <dbReference type="ChEBI" id="CHEBI:30616"/>
        <dbReference type="ChEBI" id="CHEBI:58069"/>
        <dbReference type="ChEBI" id="CHEBI:60377"/>
        <dbReference type="ChEBI" id="CHEBI:456216"/>
        <dbReference type="EC" id="2.7.4.25"/>
    </reaction>
</comment>
<evidence type="ECO:0000313" key="7">
    <source>
        <dbReference type="EMBL" id="RQD82154.1"/>
    </source>
</evidence>
<dbReference type="GO" id="GO:0036431">
    <property type="term" value="F:dCMP kinase activity"/>
    <property type="evidence" value="ECO:0007669"/>
    <property type="project" value="RHEA"/>
</dbReference>
<dbReference type="EC" id="2.7.4.25" evidence="6"/>
<comment type="subcellular location">
    <subcellularLocation>
        <location evidence="6">Cytoplasm</location>
    </subcellularLocation>
</comment>